<feature type="non-terminal residue" evidence="1">
    <location>
        <position position="91"/>
    </location>
</feature>
<dbReference type="AlphaFoldDB" id="A0ABD6BAX5"/>
<gene>
    <name evidence="1" type="ORF">ACFR9S_14985</name>
</gene>
<dbReference type="InterPro" id="IPR036852">
    <property type="entry name" value="Peptidase_S8/S53_dom_sf"/>
</dbReference>
<organism evidence="1 2">
    <name type="scientific">Halolamina salina</name>
    <dbReference type="NCBI Taxonomy" id="1220023"/>
    <lineage>
        <taxon>Archaea</taxon>
        <taxon>Methanobacteriati</taxon>
        <taxon>Methanobacteriota</taxon>
        <taxon>Stenosarchaea group</taxon>
        <taxon>Halobacteria</taxon>
        <taxon>Halobacteriales</taxon>
        <taxon>Haloferacaceae</taxon>
    </lineage>
</organism>
<dbReference type="SUPFAM" id="SSF52743">
    <property type="entry name" value="Subtilisin-like"/>
    <property type="match status" value="1"/>
</dbReference>
<protein>
    <submittedName>
        <fullName evidence="1">Uncharacterized protein</fullName>
    </submittedName>
</protein>
<keyword evidence="2" id="KW-1185">Reference proteome</keyword>
<dbReference type="InterPro" id="IPR006311">
    <property type="entry name" value="TAT_signal"/>
</dbReference>
<name>A0ABD6BAX5_9EURY</name>
<dbReference type="PROSITE" id="PS51318">
    <property type="entry name" value="TAT"/>
    <property type="match status" value="1"/>
</dbReference>
<accession>A0ABD6BAX5</accession>
<comment type="caution">
    <text evidence="1">The sequence shown here is derived from an EMBL/GenBank/DDBJ whole genome shotgun (WGS) entry which is preliminary data.</text>
</comment>
<evidence type="ECO:0000313" key="2">
    <source>
        <dbReference type="Proteomes" id="UP001597111"/>
    </source>
</evidence>
<dbReference type="EMBL" id="JBHUDH010000230">
    <property type="protein sequence ID" value="MFD1527587.1"/>
    <property type="molecule type" value="Genomic_DNA"/>
</dbReference>
<evidence type="ECO:0000313" key="1">
    <source>
        <dbReference type="EMBL" id="MFD1527587.1"/>
    </source>
</evidence>
<sequence length="91" mass="9185">MASRWTEDSGRRLSRRRAITLGGGAVAAALAAVGLPGRSARSEGVLADESNPVEGIHGIGVTGEGVRVGVLDPTGFDPGHPALVDSVTGLR</sequence>
<reference evidence="1 2" key="1">
    <citation type="journal article" date="2019" name="Int. J. Syst. Evol. Microbiol.">
        <title>The Global Catalogue of Microorganisms (GCM) 10K type strain sequencing project: providing services to taxonomists for standard genome sequencing and annotation.</title>
        <authorList>
            <consortium name="The Broad Institute Genomics Platform"/>
            <consortium name="The Broad Institute Genome Sequencing Center for Infectious Disease"/>
            <person name="Wu L."/>
            <person name="Ma J."/>
        </authorList>
    </citation>
    <scope>NUCLEOTIDE SEQUENCE [LARGE SCALE GENOMIC DNA]</scope>
    <source>
        <strain evidence="1 2">CGMCC 1.12285</strain>
    </source>
</reference>
<proteinExistence type="predicted"/>
<dbReference type="Gene3D" id="3.40.50.200">
    <property type="entry name" value="Peptidase S8/S53 domain"/>
    <property type="match status" value="1"/>
</dbReference>
<dbReference type="Proteomes" id="UP001597111">
    <property type="component" value="Unassembled WGS sequence"/>
</dbReference>